<accession>A0A815N091</accession>
<dbReference type="Proteomes" id="UP000681722">
    <property type="component" value="Unassembled WGS sequence"/>
</dbReference>
<feature type="region of interest" description="Disordered" evidence="1">
    <location>
        <begin position="1"/>
        <end position="37"/>
    </location>
</feature>
<dbReference type="Proteomes" id="UP000663829">
    <property type="component" value="Unassembled WGS sequence"/>
</dbReference>
<dbReference type="AlphaFoldDB" id="A0A815N091"/>
<evidence type="ECO:0000313" key="3">
    <source>
        <dbReference type="EMBL" id="CAF4309121.1"/>
    </source>
</evidence>
<feature type="non-terminal residue" evidence="2">
    <location>
        <position position="1"/>
    </location>
</feature>
<dbReference type="EMBL" id="CAJOBC010083928">
    <property type="protein sequence ID" value="CAF4309121.1"/>
    <property type="molecule type" value="Genomic_DNA"/>
</dbReference>
<proteinExistence type="predicted"/>
<name>A0A815N091_9BILA</name>
<feature type="compositionally biased region" description="Basic residues" evidence="1">
    <location>
        <begin position="65"/>
        <end position="82"/>
    </location>
</feature>
<feature type="compositionally biased region" description="Polar residues" evidence="1">
    <location>
        <begin position="85"/>
        <end position="102"/>
    </location>
</feature>
<dbReference type="InterPro" id="IPR036028">
    <property type="entry name" value="SH3-like_dom_sf"/>
</dbReference>
<evidence type="ECO:0000256" key="1">
    <source>
        <dbReference type="SAM" id="MobiDB-lite"/>
    </source>
</evidence>
<keyword evidence="4" id="KW-1185">Reference proteome</keyword>
<dbReference type="SUPFAM" id="SSF50044">
    <property type="entry name" value="SH3-domain"/>
    <property type="match status" value="1"/>
</dbReference>
<comment type="caution">
    <text evidence="2">The sequence shown here is derived from an EMBL/GenBank/DDBJ whole genome shotgun (WGS) entry which is preliminary data.</text>
</comment>
<gene>
    <name evidence="2" type="ORF">GPM918_LOCUS33970</name>
    <name evidence="3" type="ORF">SRO942_LOCUS34668</name>
</gene>
<sequence length="495" mass="56126">SHSPVSQRRSKRVVRSRSTNQRPSRTSTSTSDECESIYSTRFDRLSKTLIRNQHNENTPPDRHPQKSSKPKHHSFYITHRHHTDTSSMKDSGYSDSQTSIQNLKRKSPNDPSYYMYNVNPQVEAATLGSLPTCPCSCQQQHCCCCCQCHSNTLNHVEKQSISSLNNRNRTRQKSSVRNQTCLPMTENHLTAPLSFDIGSDGKVNDLKNLCKHSLTLMPSKQLSSSSSYSSSPPLPKFESYDNHFSISPNNVYCTSSSKNDNYQRQIKQNITAFEHLSTSRSYPHIKPLPKTLSSKENSINFENHRRRKRHLSCDSSVWHPHKHRQQSLSTELLSSYKSRTSGRCHKPLQRHLTTVGTVADNNQSSFTKYEKGLSNVDVFGELNLAAIELDSLRTIDQSDVDDDNNNVSNHSLISSSVPFPKSSASQRTFLVWNNYSTQQFSVCRGDQVKLLKKVGKDTLFVQKDATNEIGFIPKNCLAHEINTFLNVKGLKETIL</sequence>
<evidence type="ECO:0000313" key="4">
    <source>
        <dbReference type="Proteomes" id="UP000663829"/>
    </source>
</evidence>
<evidence type="ECO:0008006" key="5">
    <source>
        <dbReference type="Google" id="ProtNLM"/>
    </source>
</evidence>
<organism evidence="2 4">
    <name type="scientific">Didymodactylos carnosus</name>
    <dbReference type="NCBI Taxonomy" id="1234261"/>
    <lineage>
        <taxon>Eukaryota</taxon>
        <taxon>Metazoa</taxon>
        <taxon>Spiralia</taxon>
        <taxon>Gnathifera</taxon>
        <taxon>Rotifera</taxon>
        <taxon>Eurotatoria</taxon>
        <taxon>Bdelloidea</taxon>
        <taxon>Philodinida</taxon>
        <taxon>Philodinidae</taxon>
        <taxon>Didymodactylos</taxon>
    </lineage>
</organism>
<reference evidence="2" key="1">
    <citation type="submission" date="2021-02" db="EMBL/GenBank/DDBJ databases">
        <authorList>
            <person name="Nowell W R."/>
        </authorList>
    </citation>
    <scope>NUCLEOTIDE SEQUENCE</scope>
</reference>
<dbReference type="EMBL" id="CAJNOQ010018493">
    <property type="protein sequence ID" value="CAF1430025.1"/>
    <property type="molecule type" value="Genomic_DNA"/>
</dbReference>
<feature type="compositionally biased region" description="Polar residues" evidence="1">
    <location>
        <begin position="19"/>
        <end position="31"/>
    </location>
</feature>
<dbReference type="OrthoDB" id="10049426at2759"/>
<feature type="region of interest" description="Disordered" evidence="1">
    <location>
        <begin position="51"/>
        <end position="112"/>
    </location>
</feature>
<evidence type="ECO:0000313" key="2">
    <source>
        <dbReference type="EMBL" id="CAF1430025.1"/>
    </source>
</evidence>
<protein>
    <recommendedName>
        <fullName evidence="5">SH3 domain-containing protein</fullName>
    </recommendedName>
</protein>